<accession>A0A370DW45</accession>
<evidence type="ECO:0000313" key="1">
    <source>
        <dbReference type="EMBL" id="RDH89882.1"/>
    </source>
</evidence>
<name>A0A370DW45_9GAMM</name>
<protein>
    <submittedName>
        <fullName evidence="1">Uncharacterized protein</fullName>
    </submittedName>
</protein>
<organism evidence="1 2">
    <name type="scientific">endosymbiont of Lamellibrachia luymesi</name>
    <dbReference type="NCBI Taxonomy" id="2200907"/>
    <lineage>
        <taxon>Bacteria</taxon>
        <taxon>Pseudomonadati</taxon>
        <taxon>Pseudomonadota</taxon>
        <taxon>Gammaproteobacteria</taxon>
        <taxon>sulfur-oxidizing symbionts</taxon>
    </lineage>
</organism>
<dbReference type="AlphaFoldDB" id="A0A370DW45"/>
<comment type="caution">
    <text evidence="1">The sequence shown here is derived from an EMBL/GenBank/DDBJ whole genome shotgun (WGS) entry which is preliminary data.</text>
</comment>
<evidence type="ECO:0000313" key="2">
    <source>
        <dbReference type="Proteomes" id="UP000255508"/>
    </source>
</evidence>
<gene>
    <name evidence="1" type="ORF">DIZ79_10620</name>
</gene>
<dbReference type="Proteomes" id="UP000255508">
    <property type="component" value="Unassembled WGS sequence"/>
</dbReference>
<reference evidence="1 2" key="1">
    <citation type="journal article" date="2018" name="ISME J.">
        <title>Endosymbiont genomes yield clues of tubeworm success.</title>
        <authorList>
            <person name="Li Y."/>
            <person name="Liles M.R."/>
            <person name="Halanych K.M."/>
        </authorList>
    </citation>
    <scope>NUCLEOTIDE SEQUENCE [LARGE SCALE GENOMIC DNA]</scope>
    <source>
        <strain evidence="1">A1422</strain>
    </source>
</reference>
<sequence length="102" mass="11873">MGEIEAFKMTRERFEKLVNRLATDSSNITFINNCTDGDWERAVNYRQMLVCLRKGIVLSDPRWDEESQTHIGNMGRFHAGQDIVLEIAVEKEQHLYVINVCQ</sequence>
<dbReference type="EMBL" id="QFXD01000190">
    <property type="protein sequence ID" value="RDH89882.1"/>
    <property type="molecule type" value="Genomic_DNA"/>
</dbReference>
<proteinExistence type="predicted"/>